<sequence length="582" mass="63701">MKIVNAPTYLSSDAGPLFGVYTYPEDGLVRGAVLVCPPLGKELNHTWRGFKRLAEFLAAQRLLVLRIDYTGTGESAGSQEDPSAVDLWDDSITTAFDHLVRMGAGPICVIAHRSGALLAPSNERVQQGAQSLVLWDPIQRGRHFIRTQQMLYAVLAEGQDAPTPGSEELVHLAGLTLHRDAARAFSRKTLDPAAVLGQRQGNVLALIPDDERDSSLAQTITAAGGTVTGLSDQAPFIQATEALLIDFPEELEHIQQWVSRHMPTQRRRVEPVPVTEAVVATTPDGRAIQTRVRTTRDGIVVWDTALAGTHGTADRVLIPHPIGHDIRSGPARLYLELANDVAARGGRTVRFDRRGVGESGTTSTDDTFVKLFTRSYIRDGNRILDELNLSRIHVIAHLGICAGNWMSAHAAIETAHRQSARSRTVAVIANVNRWDVWPNVPLPFLHGSNSAAARLELQRQRVVFRGIRDLTDVSGRIRSIRLRAALARLRVFQMPETMIAHVQRAGADVRLILAPNDYRQFTRLGGPRALARLGISIPVADLAYGDHSGYHMPTRELLKANALRALGLHDNTSREIAGPESA</sequence>
<accession>A0ABR5I755</accession>
<gene>
    <name evidence="1" type="ORF">ABW18_20270</name>
</gene>
<evidence type="ECO:0008006" key="3">
    <source>
        <dbReference type="Google" id="ProtNLM"/>
    </source>
</evidence>
<evidence type="ECO:0000313" key="2">
    <source>
        <dbReference type="Proteomes" id="UP000037247"/>
    </source>
</evidence>
<dbReference type="SUPFAM" id="SSF53474">
    <property type="entry name" value="alpha/beta-Hydrolases"/>
    <property type="match status" value="2"/>
</dbReference>
<dbReference type="Proteomes" id="UP000037247">
    <property type="component" value="Unassembled WGS sequence"/>
</dbReference>
<organism evidence="1 2">
    <name type="scientific">Gordonia jacobaea</name>
    <dbReference type="NCBI Taxonomy" id="122202"/>
    <lineage>
        <taxon>Bacteria</taxon>
        <taxon>Bacillati</taxon>
        <taxon>Actinomycetota</taxon>
        <taxon>Actinomycetes</taxon>
        <taxon>Mycobacteriales</taxon>
        <taxon>Gordoniaceae</taxon>
        <taxon>Gordonia</taxon>
    </lineage>
</organism>
<evidence type="ECO:0000313" key="1">
    <source>
        <dbReference type="EMBL" id="KNA89523.1"/>
    </source>
</evidence>
<comment type="caution">
    <text evidence="1">The sequence shown here is derived from an EMBL/GenBank/DDBJ whole genome shotgun (WGS) entry which is preliminary data.</text>
</comment>
<keyword evidence="2" id="KW-1185">Reference proteome</keyword>
<dbReference type="Gene3D" id="3.40.50.1820">
    <property type="entry name" value="alpha/beta hydrolase"/>
    <property type="match status" value="2"/>
</dbReference>
<dbReference type="RefSeq" id="WP_049700795.1">
    <property type="nucleotide sequence ID" value="NZ_LDTZ01000024.1"/>
</dbReference>
<name>A0ABR5I755_9ACTN</name>
<proteinExistence type="predicted"/>
<reference evidence="1 2" key="1">
    <citation type="submission" date="2015-05" db="EMBL/GenBank/DDBJ databases">
        <title>Draft genome sequence of the bacterium Gordonia jacobaea a new member of the Gordonia genus.</title>
        <authorList>
            <person name="Jimenez-Galisteo G."/>
            <person name="Dominguez A."/>
            <person name="Munoz E."/>
            <person name="Vinas M."/>
        </authorList>
    </citation>
    <scope>NUCLEOTIDE SEQUENCE [LARGE SCALE GENOMIC DNA]</scope>
    <source>
        <strain evidence="2">mv1</strain>
    </source>
</reference>
<protein>
    <recommendedName>
        <fullName evidence="3">Alpha/beta hydrolase</fullName>
    </recommendedName>
</protein>
<dbReference type="EMBL" id="LDTZ01000024">
    <property type="protein sequence ID" value="KNA89523.1"/>
    <property type="molecule type" value="Genomic_DNA"/>
</dbReference>
<dbReference type="InterPro" id="IPR029058">
    <property type="entry name" value="AB_hydrolase_fold"/>
</dbReference>